<reference evidence="13" key="3">
    <citation type="submission" date="2016-03" db="UniProtKB">
        <authorList>
            <consortium name="EnsemblProtists"/>
        </authorList>
    </citation>
    <scope>IDENTIFICATION</scope>
</reference>
<keyword evidence="3" id="KW-0560">Oxidoreductase</keyword>
<evidence type="ECO:0000256" key="7">
    <source>
        <dbReference type="ARBA" id="ARBA00052769"/>
    </source>
</evidence>
<dbReference type="GO" id="GO:0005737">
    <property type="term" value="C:cytoplasm"/>
    <property type="evidence" value="ECO:0007669"/>
    <property type="project" value="UniProtKB-ARBA"/>
</dbReference>
<evidence type="ECO:0000256" key="9">
    <source>
        <dbReference type="PIRSR" id="PIRSR000103-1"/>
    </source>
</evidence>
<dbReference type="InterPro" id="IPR015815">
    <property type="entry name" value="HIBADH-related"/>
</dbReference>
<evidence type="ECO:0000259" key="10">
    <source>
        <dbReference type="Pfam" id="PF03446"/>
    </source>
</evidence>
<comment type="catalytic activity">
    <reaction evidence="6">
        <text>4-hydroxybutanoate + NADP(+) = succinate semialdehyde + NADPH + H(+)</text>
        <dbReference type="Rhea" id="RHEA:26381"/>
        <dbReference type="ChEBI" id="CHEBI:15378"/>
        <dbReference type="ChEBI" id="CHEBI:16724"/>
        <dbReference type="ChEBI" id="CHEBI:57706"/>
        <dbReference type="ChEBI" id="CHEBI:57783"/>
        <dbReference type="ChEBI" id="CHEBI:58349"/>
        <dbReference type="EC" id="1.1.1.n11"/>
    </reaction>
</comment>
<dbReference type="InterPro" id="IPR036291">
    <property type="entry name" value="NAD(P)-bd_dom_sf"/>
</dbReference>
<feature type="domain" description="6-phosphogluconate dehydrogenase NADP-binding" evidence="10">
    <location>
        <begin position="3"/>
        <end position="161"/>
    </location>
</feature>
<dbReference type="Proteomes" id="UP000011087">
    <property type="component" value="Unassembled WGS sequence"/>
</dbReference>
<evidence type="ECO:0000256" key="5">
    <source>
        <dbReference type="ARBA" id="ARBA00023027"/>
    </source>
</evidence>
<dbReference type="FunFam" id="1.10.1040.10:FF:000016">
    <property type="entry name" value="Glyoxylate/succinic semialdehyde reductase 2"/>
    <property type="match status" value="1"/>
</dbReference>
<evidence type="ECO:0000256" key="3">
    <source>
        <dbReference type="ARBA" id="ARBA00023002"/>
    </source>
</evidence>
<dbReference type="OrthoDB" id="435038at2759"/>
<dbReference type="GeneID" id="17306368"/>
<dbReference type="EnsemblProtists" id="EKX49739">
    <property type="protein sequence ID" value="EKX49739"/>
    <property type="gene ID" value="GUITHDRAFT_67772"/>
</dbReference>
<comment type="similarity">
    <text evidence="1">Belongs to the HIBADH-related family. NP60 subfamily.</text>
</comment>
<dbReference type="PROSITE" id="PS00895">
    <property type="entry name" value="3_HYDROXYISOBUT_DH"/>
    <property type="match status" value="1"/>
</dbReference>
<dbReference type="InterPro" id="IPR013328">
    <property type="entry name" value="6PGD_dom2"/>
</dbReference>
<dbReference type="SUPFAM" id="SSF48179">
    <property type="entry name" value="6-phosphogluconate dehydrogenase C-terminal domain-like"/>
    <property type="match status" value="1"/>
</dbReference>
<dbReference type="PaxDb" id="55529-EKX49739"/>
<keyword evidence="5" id="KW-0520">NAD</keyword>
<dbReference type="RefSeq" id="XP_005836719.1">
    <property type="nucleotide sequence ID" value="XM_005836662.1"/>
</dbReference>
<dbReference type="PANTHER" id="PTHR43580:SF2">
    <property type="entry name" value="CYTOKINE-LIKE NUCLEAR FACTOR N-PAC"/>
    <property type="match status" value="1"/>
</dbReference>
<proteinExistence type="inferred from homology"/>
<evidence type="ECO:0000256" key="6">
    <source>
        <dbReference type="ARBA" id="ARBA00052582"/>
    </source>
</evidence>
<keyword evidence="14" id="KW-1185">Reference proteome</keyword>
<dbReference type="Gene3D" id="3.40.50.720">
    <property type="entry name" value="NAD(P)-binding Rossmann-like Domain"/>
    <property type="match status" value="1"/>
</dbReference>
<dbReference type="KEGG" id="gtt:GUITHDRAFT_67772"/>
<organism evidence="12">
    <name type="scientific">Guillardia theta (strain CCMP2712)</name>
    <name type="common">Cryptophyte</name>
    <dbReference type="NCBI Taxonomy" id="905079"/>
    <lineage>
        <taxon>Eukaryota</taxon>
        <taxon>Cryptophyceae</taxon>
        <taxon>Pyrenomonadales</taxon>
        <taxon>Geminigeraceae</taxon>
        <taxon>Guillardia</taxon>
    </lineage>
</organism>
<dbReference type="InterPro" id="IPR008927">
    <property type="entry name" value="6-PGluconate_DH-like_C_sf"/>
</dbReference>
<protein>
    <submittedName>
        <fullName evidence="12 13">Uncharacterized protein</fullName>
    </submittedName>
</protein>
<comment type="function">
    <text evidence="8">Catalyzes the NADPH-dependent reduction of glyoxylate to glycolate as well as succinic semialdehyde (SSA) to gamma-hydroxybutyrate in vitro. May function in redox homeostasis and play a role in oxidative stress tolerance by detoxifying glyoxylate and SSA generated in glycolate metabolism and GABA metabolism, respectively.</text>
</comment>
<dbReference type="EMBL" id="JH992981">
    <property type="protein sequence ID" value="EKX49739.1"/>
    <property type="molecule type" value="Genomic_DNA"/>
</dbReference>
<dbReference type="OMA" id="NALGCEY"/>
<feature type="domain" description="3-hydroxyisobutyrate dehydrogenase-like NAD-binding" evidence="11">
    <location>
        <begin position="164"/>
        <end position="280"/>
    </location>
</feature>
<dbReference type="eggNOG" id="KOG0409">
    <property type="taxonomic scope" value="Eukaryota"/>
</dbReference>
<name>L1JN86_GUITC</name>
<dbReference type="STRING" id="905079.L1JN86"/>
<reference evidence="14" key="2">
    <citation type="submission" date="2012-11" db="EMBL/GenBank/DDBJ databases">
        <authorList>
            <person name="Kuo A."/>
            <person name="Curtis B.A."/>
            <person name="Tanifuji G."/>
            <person name="Burki F."/>
            <person name="Gruber A."/>
            <person name="Irimia M."/>
            <person name="Maruyama S."/>
            <person name="Arias M.C."/>
            <person name="Ball S.G."/>
            <person name="Gile G.H."/>
            <person name="Hirakawa Y."/>
            <person name="Hopkins J.F."/>
            <person name="Rensing S.A."/>
            <person name="Schmutz J."/>
            <person name="Symeonidi A."/>
            <person name="Elias M."/>
            <person name="Eveleigh R.J."/>
            <person name="Herman E.K."/>
            <person name="Klute M.J."/>
            <person name="Nakayama T."/>
            <person name="Obornik M."/>
            <person name="Reyes-Prieto A."/>
            <person name="Armbrust E.V."/>
            <person name="Aves S.J."/>
            <person name="Beiko R.G."/>
            <person name="Coutinho P."/>
            <person name="Dacks J.B."/>
            <person name="Durnford D.G."/>
            <person name="Fast N.M."/>
            <person name="Green B.R."/>
            <person name="Grisdale C."/>
            <person name="Hempe F."/>
            <person name="Henrissat B."/>
            <person name="Hoppner M.P."/>
            <person name="Ishida K.-I."/>
            <person name="Kim E."/>
            <person name="Koreny L."/>
            <person name="Kroth P.G."/>
            <person name="Liu Y."/>
            <person name="Malik S.-B."/>
            <person name="Maier U.G."/>
            <person name="McRose D."/>
            <person name="Mock T."/>
            <person name="Neilson J.A."/>
            <person name="Onodera N.T."/>
            <person name="Poole A.M."/>
            <person name="Pritham E.J."/>
            <person name="Richards T.A."/>
            <person name="Rocap G."/>
            <person name="Roy S.W."/>
            <person name="Sarai C."/>
            <person name="Schaack S."/>
            <person name="Shirato S."/>
            <person name="Slamovits C.H."/>
            <person name="Spencer D.F."/>
            <person name="Suzuki S."/>
            <person name="Worden A.Z."/>
            <person name="Zauner S."/>
            <person name="Barry K."/>
            <person name="Bell C."/>
            <person name="Bharti A.K."/>
            <person name="Crow J.A."/>
            <person name="Grimwood J."/>
            <person name="Kramer R."/>
            <person name="Lindquist E."/>
            <person name="Lucas S."/>
            <person name="Salamov A."/>
            <person name="McFadden G.I."/>
            <person name="Lane C.E."/>
            <person name="Keeling P.J."/>
            <person name="Gray M.W."/>
            <person name="Grigoriev I.V."/>
            <person name="Archibald J.M."/>
        </authorList>
    </citation>
    <scope>NUCLEOTIDE SEQUENCE</scope>
    <source>
        <strain evidence="14">CCMP2712</strain>
    </source>
</reference>
<dbReference type="Pfam" id="PF14833">
    <property type="entry name" value="NAD_binding_11"/>
    <property type="match status" value="1"/>
</dbReference>
<dbReference type="GO" id="GO:0050661">
    <property type="term" value="F:NADP binding"/>
    <property type="evidence" value="ECO:0007669"/>
    <property type="project" value="InterPro"/>
</dbReference>
<evidence type="ECO:0000256" key="8">
    <source>
        <dbReference type="ARBA" id="ARBA00056683"/>
    </source>
</evidence>
<reference evidence="12 14" key="1">
    <citation type="journal article" date="2012" name="Nature">
        <title>Algal genomes reveal evolutionary mosaicism and the fate of nucleomorphs.</title>
        <authorList>
            <consortium name="DOE Joint Genome Institute"/>
            <person name="Curtis B.A."/>
            <person name="Tanifuji G."/>
            <person name="Burki F."/>
            <person name="Gruber A."/>
            <person name="Irimia M."/>
            <person name="Maruyama S."/>
            <person name="Arias M.C."/>
            <person name="Ball S.G."/>
            <person name="Gile G.H."/>
            <person name="Hirakawa Y."/>
            <person name="Hopkins J.F."/>
            <person name="Kuo A."/>
            <person name="Rensing S.A."/>
            <person name="Schmutz J."/>
            <person name="Symeonidi A."/>
            <person name="Elias M."/>
            <person name="Eveleigh R.J."/>
            <person name="Herman E.K."/>
            <person name="Klute M.J."/>
            <person name="Nakayama T."/>
            <person name="Obornik M."/>
            <person name="Reyes-Prieto A."/>
            <person name="Armbrust E.V."/>
            <person name="Aves S.J."/>
            <person name="Beiko R.G."/>
            <person name="Coutinho P."/>
            <person name="Dacks J.B."/>
            <person name="Durnford D.G."/>
            <person name="Fast N.M."/>
            <person name="Green B.R."/>
            <person name="Grisdale C.J."/>
            <person name="Hempel F."/>
            <person name="Henrissat B."/>
            <person name="Hoppner M.P."/>
            <person name="Ishida K."/>
            <person name="Kim E."/>
            <person name="Koreny L."/>
            <person name="Kroth P.G."/>
            <person name="Liu Y."/>
            <person name="Malik S.B."/>
            <person name="Maier U.G."/>
            <person name="McRose D."/>
            <person name="Mock T."/>
            <person name="Neilson J.A."/>
            <person name="Onodera N.T."/>
            <person name="Poole A.M."/>
            <person name="Pritham E.J."/>
            <person name="Richards T.A."/>
            <person name="Rocap G."/>
            <person name="Roy S.W."/>
            <person name="Sarai C."/>
            <person name="Schaack S."/>
            <person name="Shirato S."/>
            <person name="Slamovits C.H."/>
            <person name="Spencer D.F."/>
            <person name="Suzuki S."/>
            <person name="Worden A.Z."/>
            <person name="Zauner S."/>
            <person name="Barry K."/>
            <person name="Bell C."/>
            <person name="Bharti A.K."/>
            <person name="Crow J.A."/>
            <person name="Grimwood J."/>
            <person name="Kramer R."/>
            <person name="Lindquist E."/>
            <person name="Lucas S."/>
            <person name="Salamov A."/>
            <person name="McFadden G.I."/>
            <person name="Lane C.E."/>
            <person name="Keeling P.J."/>
            <person name="Gray M.W."/>
            <person name="Grigoriev I.V."/>
            <person name="Archibald J.M."/>
        </authorList>
    </citation>
    <scope>NUCLEOTIDE SEQUENCE</scope>
    <source>
        <strain evidence="12 14">CCMP2712</strain>
    </source>
</reference>
<evidence type="ECO:0000256" key="1">
    <source>
        <dbReference type="ARBA" id="ARBA00007598"/>
    </source>
</evidence>
<keyword evidence="4" id="KW-0346">Stress response</keyword>
<comment type="catalytic activity">
    <reaction evidence="7">
        <text>glycolate + NADP(+) = glyoxylate + NADPH + H(+)</text>
        <dbReference type="Rhea" id="RHEA:10992"/>
        <dbReference type="ChEBI" id="CHEBI:15378"/>
        <dbReference type="ChEBI" id="CHEBI:29805"/>
        <dbReference type="ChEBI" id="CHEBI:36655"/>
        <dbReference type="ChEBI" id="CHEBI:57783"/>
        <dbReference type="ChEBI" id="CHEBI:58349"/>
        <dbReference type="EC" id="1.1.1.79"/>
    </reaction>
</comment>
<evidence type="ECO:0000313" key="14">
    <source>
        <dbReference type="Proteomes" id="UP000011087"/>
    </source>
</evidence>
<dbReference type="PANTHER" id="PTHR43580">
    <property type="entry name" value="OXIDOREDUCTASE GLYR1-RELATED"/>
    <property type="match status" value="1"/>
</dbReference>
<gene>
    <name evidence="12" type="ORF">GUITHDRAFT_67772</name>
</gene>
<dbReference type="Gene3D" id="1.10.1040.10">
    <property type="entry name" value="N-(1-d-carboxylethyl)-l-norvaline Dehydrogenase, domain 2"/>
    <property type="match status" value="1"/>
</dbReference>
<evidence type="ECO:0000313" key="12">
    <source>
        <dbReference type="EMBL" id="EKX49739.1"/>
    </source>
</evidence>
<keyword evidence="2" id="KW-0521">NADP</keyword>
<dbReference type="Pfam" id="PF03446">
    <property type="entry name" value="NAD_binding_2"/>
    <property type="match status" value="1"/>
</dbReference>
<dbReference type="InterPro" id="IPR029154">
    <property type="entry name" value="HIBADH-like_NADP-bd"/>
</dbReference>
<dbReference type="AlphaFoldDB" id="L1JN86"/>
<evidence type="ECO:0000256" key="4">
    <source>
        <dbReference type="ARBA" id="ARBA00023016"/>
    </source>
</evidence>
<dbReference type="InterPro" id="IPR051265">
    <property type="entry name" value="HIBADH-related_NP60_sf"/>
</dbReference>
<evidence type="ECO:0000313" key="13">
    <source>
        <dbReference type="EnsemblProtists" id="EKX49739"/>
    </source>
</evidence>
<evidence type="ECO:0000259" key="11">
    <source>
        <dbReference type="Pfam" id="PF14833"/>
    </source>
</evidence>
<sequence length="288" mass="30726">MARVGFVGLGIMGVGMAGNLKKKGHDLVVWNRTKEKCQALEKEGAKVADTPADVVKECDIVFACLADPDIAMDVVFRDDGILKVCPGKAYVDCSTVDEECSNKIGDAITAAGGRFLEAPVSGSKKPAEDGTLIFLTAGDESLYKDSQPYLEAMGKKHRYLGKTGGGARMKLVVNMIMGSMMNAFAEGMTLAESSDLDLSALLEVLDAGAMSNPMFRLKGPSMAKGEYPPAFPLKHQQKDMRLALALGDKLEVPMPVAAAANESFKRARMEGKGDLDFSAVHGSLRKAK</sequence>
<dbReference type="HOGENOM" id="CLU_035117_0_0_1"/>
<evidence type="ECO:0000256" key="2">
    <source>
        <dbReference type="ARBA" id="ARBA00022857"/>
    </source>
</evidence>
<dbReference type="GO" id="GO:0051287">
    <property type="term" value="F:NAD binding"/>
    <property type="evidence" value="ECO:0007669"/>
    <property type="project" value="InterPro"/>
</dbReference>
<dbReference type="GO" id="GO:0030267">
    <property type="term" value="F:glyoxylate reductase (NADPH) activity"/>
    <property type="evidence" value="ECO:0007669"/>
    <property type="project" value="UniProtKB-EC"/>
</dbReference>
<dbReference type="FunFam" id="3.40.50.720:FF:000058">
    <property type="entry name" value="Putative oxidoreductase GLYR1 homolog"/>
    <property type="match status" value="1"/>
</dbReference>
<feature type="active site" evidence="9">
    <location>
        <position position="170"/>
    </location>
</feature>
<dbReference type="PIRSF" id="PIRSF000103">
    <property type="entry name" value="HIBADH"/>
    <property type="match status" value="1"/>
</dbReference>
<dbReference type="InterPro" id="IPR006115">
    <property type="entry name" value="6PGDH_NADP-bd"/>
</dbReference>
<dbReference type="InterPro" id="IPR002204">
    <property type="entry name" value="3-OH-isobutyrate_DH-rel_CS"/>
</dbReference>
<dbReference type="SUPFAM" id="SSF51735">
    <property type="entry name" value="NAD(P)-binding Rossmann-fold domains"/>
    <property type="match status" value="1"/>
</dbReference>
<accession>L1JN86</accession>